<dbReference type="Gene3D" id="3.30.70.1380">
    <property type="entry name" value="Transcriptional regulatory protein pf0864 domain like"/>
    <property type="match status" value="1"/>
</dbReference>
<evidence type="ECO:0000256" key="2">
    <source>
        <dbReference type="HAMAP-Rule" id="MF_01074"/>
    </source>
</evidence>
<dbReference type="Proteomes" id="UP001442841">
    <property type="component" value="Chromosome"/>
</dbReference>
<evidence type="ECO:0000313" key="4">
    <source>
        <dbReference type="Proteomes" id="UP001442841"/>
    </source>
</evidence>
<accession>A0ABZ3FL97</accession>
<dbReference type="NCBIfam" id="TIGR00299">
    <property type="entry name" value="nickel pincer cofactor biosynthesis protein LarC"/>
    <property type="match status" value="1"/>
</dbReference>
<dbReference type="Pfam" id="PF01969">
    <property type="entry name" value="Ni_insertion"/>
    <property type="match status" value="1"/>
</dbReference>
<dbReference type="PANTHER" id="PTHR36566">
    <property type="entry name" value="NICKEL INSERTION PROTEIN-RELATED"/>
    <property type="match status" value="1"/>
</dbReference>
<evidence type="ECO:0000256" key="1">
    <source>
        <dbReference type="ARBA" id="ARBA00022596"/>
    </source>
</evidence>
<dbReference type="HAMAP" id="MF_01074">
    <property type="entry name" value="LarC"/>
    <property type="match status" value="1"/>
</dbReference>
<protein>
    <recommendedName>
        <fullName evidence="2">Pyridinium-3,5-bisthiocarboxylic acid mononucleotide nickel insertion protein</fullName>
        <shortName evidence="2">P2TMN nickel insertion protein</shortName>
        <ecNumber evidence="2">4.99.1.12</ecNumber>
    </recommendedName>
    <alternativeName>
        <fullName evidence="2">Nickel-pincer cofactor biosynthesis protein LarC</fullName>
    </alternativeName>
</protein>
<keyword evidence="1 2" id="KW-0533">Nickel</keyword>
<proteinExistence type="inferred from homology"/>
<comment type="similarity">
    <text evidence="2">Belongs to the LarC family.</text>
</comment>
<keyword evidence="4" id="KW-1185">Reference proteome</keyword>
<dbReference type="InterPro" id="IPR002822">
    <property type="entry name" value="Ni_insertion"/>
</dbReference>
<dbReference type="EC" id="4.99.1.12" evidence="2"/>
<sequence>MTEQTPSDPNPPPRTLWIDATHGVAGDMLLGALIDAGVPVGTIQAAVDAVIPGAVRIATSATTRAGMRATHAKVELLAPDQPHRGWHTIDHLIAAADLDRTTKDRARATFRRLGEVESRAHGIPLSEVHFHEVGAWDSIADIVGVCAALTHLTVTDVVASPVALGDGTVRMAHGELAVPGPAVVDLALGWPTLPGPTDSGELTTPTGMALLRLGTPGPLPALTPTAVGTGAGTKDFPGHANVTRVVVGVAAEGTPAPTPGAVETPSEHGARMMLECTIDDLDPRLWPAILDRLVDAGADDAWLIPTLMRKGRPGHVLQLTARPDLADDLRALIYRHTTTLGIRSWEIHRDALDRDFRTIEVEGQTIRIKQGWHEGELVTSQPEYADVAAAAAALGLPELEILRRAGSTNPQPDAAI</sequence>
<keyword evidence="2 3" id="KW-0456">Lyase</keyword>
<evidence type="ECO:0000313" key="3">
    <source>
        <dbReference type="EMBL" id="XAN06162.1"/>
    </source>
</evidence>
<name>A0ABZ3FL97_9ACTN</name>
<dbReference type="GO" id="GO:0016829">
    <property type="term" value="F:lyase activity"/>
    <property type="evidence" value="ECO:0007669"/>
    <property type="project" value="UniProtKB-KW"/>
</dbReference>
<gene>
    <name evidence="2 3" type="primary">larC</name>
    <name evidence="3" type="ORF">AADG42_02190</name>
</gene>
<dbReference type="EMBL" id="CP154795">
    <property type="protein sequence ID" value="XAN06162.1"/>
    <property type="molecule type" value="Genomic_DNA"/>
</dbReference>
<dbReference type="RefSeq" id="WP_425307594.1">
    <property type="nucleotide sequence ID" value="NZ_CP154795.1"/>
</dbReference>
<dbReference type="PANTHER" id="PTHR36566:SF1">
    <property type="entry name" value="PYRIDINIUM-3,5-BISTHIOCARBOXYLIC ACID MONONUCLEOTIDE NICKEL INSERTION PROTEIN"/>
    <property type="match status" value="1"/>
</dbReference>
<comment type="catalytic activity">
    <reaction evidence="2">
        <text>Ni(II)-pyridinium-3,5-bisthiocarboxylate mononucleotide = pyridinium-3,5-bisthiocarboxylate mononucleotide + Ni(2+)</text>
        <dbReference type="Rhea" id="RHEA:54784"/>
        <dbReference type="ChEBI" id="CHEBI:49786"/>
        <dbReference type="ChEBI" id="CHEBI:137372"/>
        <dbReference type="ChEBI" id="CHEBI:137373"/>
        <dbReference type="EC" id="4.99.1.12"/>
    </reaction>
</comment>
<comment type="function">
    <text evidence="2">Involved in the biosynthesis of a nickel-pincer cofactor ((SCS)Ni(II) pincer complex). Binds Ni(2+), and functions in nickel delivery to pyridinium-3,5-bisthiocarboxylic acid mononucleotide (P2TMN), to form the mature cofactor. Is thus probably required for the activation of nickel-pincer cofactor-dependent enzymes.</text>
</comment>
<reference evidence="3 4" key="1">
    <citation type="submission" date="2024-04" db="EMBL/GenBank/DDBJ databases">
        <title>Isolation of an actinomycete strain from pig manure.</title>
        <authorList>
            <person name="Gong T."/>
            <person name="Yu Z."/>
            <person name="An M."/>
            <person name="Wei C."/>
            <person name="Yang W."/>
            <person name="Liu L."/>
        </authorList>
    </citation>
    <scope>NUCLEOTIDE SEQUENCE [LARGE SCALE GENOMIC DNA]</scope>
    <source>
        <strain evidence="3 4">ZF39</strain>
    </source>
</reference>
<organism evidence="3 4">
    <name type="scientific">Ammonicoccus fulvus</name>
    <dbReference type="NCBI Taxonomy" id="3138240"/>
    <lineage>
        <taxon>Bacteria</taxon>
        <taxon>Bacillati</taxon>
        <taxon>Actinomycetota</taxon>
        <taxon>Actinomycetes</taxon>
        <taxon>Propionibacteriales</taxon>
        <taxon>Propionibacteriaceae</taxon>
        <taxon>Ammonicoccus</taxon>
    </lineage>
</organism>